<dbReference type="EMBL" id="QXHD01000004">
    <property type="protein sequence ID" value="NEZ58719.1"/>
    <property type="molecule type" value="Genomic_DNA"/>
</dbReference>
<dbReference type="GO" id="GO:0005524">
    <property type="term" value="F:ATP binding"/>
    <property type="evidence" value="ECO:0007669"/>
    <property type="project" value="UniProtKB-UniRule"/>
</dbReference>
<evidence type="ECO:0000256" key="2">
    <source>
        <dbReference type="ARBA" id="ARBA00022527"/>
    </source>
</evidence>
<feature type="domain" description="Protein kinase" evidence="11">
    <location>
        <begin position="15"/>
        <end position="271"/>
    </location>
</feature>
<evidence type="ECO:0000256" key="5">
    <source>
        <dbReference type="ARBA" id="ARBA00022777"/>
    </source>
</evidence>
<dbReference type="Proteomes" id="UP000481033">
    <property type="component" value="Unassembled WGS sequence"/>
</dbReference>
<sequence length="449" mass="50783">MHNAQPNNSVIKNRYRILDVLGQGGSSITYEAEDRVTGHHVALKELSLKGLSDWKKLELFEREAQVLEGLNHPGIPKYVDYFQVDTDCDRYFYIVQELAKGRSISDLVIAGARFSEADTRHIAIEILQILEYLHSLSPPIIHRDIKPQNIIRGHDDRIFLVDFGAVQSVYRNTIAFGSTVVGTFGYMAPEQFRGHAYPTTDLYGLGATLINLLTHQNPADLPQTRLKMDFRGVVNVSEAFANWLEGLIEPLAEERFESARTARLALTRPRLTATKGLQYPAGSDIQLTYDRHHLFLNIPPTGLRRAAFRGHFNVALAWNSIAWFVGLAILPVFSLGAAVIFFVPFWAIGLGLAWRAFWTALEHVTLDISQERFTLKRKMLICKSVHQGHVANLERVALETILLSNDQPVKTLALREGVYSHQFGISLSIAEKEWLQETLDNFIQRQKSK</sequence>
<keyword evidence="13" id="KW-1185">Reference proteome</keyword>
<name>A0A6M0RRI1_9CYAN</name>
<dbReference type="PROSITE" id="PS00107">
    <property type="entry name" value="PROTEIN_KINASE_ATP"/>
    <property type="match status" value="1"/>
</dbReference>
<evidence type="ECO:0000313" key="13">
    <source>
        <dbReference type="Proteomes" id="UP000481033"/>
    </source>
</evidence>
<evidence type="ECO:0000256" key="4">
    <source>
        <dbReference type="ARBA" id="ARBA00022741"/>
    </source>
</evidence>
<evidence type="ECO:0000256" key="6">
    <source>
        <dbReference type="ARBA" id="ARBA00022840"/>
    </source>
</evidence>
<comment type="caution">
    <text evidence="12">The sequence shown here is derived from an EMBL/GenBank/DDBJ whole genome shotgun (WGS) entry which is preliminary data.</text>
</comment>
<keyword evidence="5 12" id="KW-0418">Kinase</keyword>
<dbReference type="PROSITE" id="PS50011">
    <property type="entry name" value="PROTEIN_KINASE_DOM"/>
    <property type="match status" value="1"/>
</dbReference>
<keyword evidence="10" id="KW-1133">Transmembrane helix</keyword>
<proteinExistence type="predicted"/>
<feature type="transmembrane region" description="Helical" evidence="10">
    <location>
        <begin position="321"/>
        <end position="348"/>
    </location>
</feature>
<keyword evidence="2 12" id="KW-0723">Serine/threonine-protein kinase</keyword>
<gene>
    <name evidence="12" type="ORF">DXZ20_24370</name>
</gene>
<keyword evidence="10" id="KW-0812">Transmembrane</keyword>
<dbReference type="CDD" id="cd14014">
    <property type="entry name" value="STKc_PknB_like"/>
    <property type="match status" value="1"/>
</dbReference>
<dbReference type="InterPro" id="IPR011009">
    <property type="entry name" value="Kinase-like_dom_sf"/>
</dbReference>
<reference evidence="12 13" key="1">
    <citation type="journal article" date="2020" name="Microb. Ecol.">
        <title>Ecogenomics of the Marine Benthic Filamentous Cyanobacterium Adonisia.</title>
        <authorList>
            <person name="Walter J.M."/>
            <person name="Coutinho F.H."/>
            <person name="Leomil L."/>
            <person name="Hargreaves P.I."/>
            <person name="Campeao M.E."/>
            <person name="Vieira V.V."/>
            <person name="Silva B.S."/>
            <person name="Fistarol G.O."/>
            <person name="Salomon P.S."/>
            <person name="Sawabe T."/>
            <person name="Mino S."/>
            <person name="Hosokawa M."/>
            <person name="Miyashita H."/>
            <person name="Maruyama F."/>
            <person name="van Verk M.C."/>
            <person name="Dutilh B.E."/>
            <person name="Thompson C.C."/>
            <person name="Thompson F.L."/>
        </authorList>
    </citation>
    <scope>NUCLEOTIDE SEQUENCE [LARGE SCALE GENOMIC DNA]</scope>
    <source>
        <strain evidence="12 13">CCMR0081</strain>
    </source>
</reference>
<dbReference type="Gene3D" id="1.10.510.10">
    <property type="entry name" value="Transferase(Phosphotransferase) domain 1"/>
    <property type="match status" value="1"/>
</dbReference>
<evidence type="ECO:0000256" key="9">
    <source>
        <dbReference type="PROSITE-ProRule" id="PRU10141"/>
    </source>
</evidence>
<keyword evidence="3" id="KW-0808">Transferase</keyword>
<evidence type="ECO:0000256" key="1">
    <source>
        <dbReference type="ARBA" id="ARBA00012513"/>
    </source>
</evidence>
<evidence type="ECO:0000256" key="3">
    <source>
        <dbReference type="ARBA" id="ARBA00022679"/>
    </source>
</evidence>
<dbReference type="SMART" id="SM00220">
    <property type="entry name" value="S_TKc"/>
    <property type="match status" value="1"/>
</dbReference>
<dbReference type="InterPro" id="IPR017441">
    <property type="entry name" value="Protein_kinase_ATP_BS"/>
</dbReference>
<keyword evidence="4 9" id="KW-0547">Nucleotide-binding</keyword>
<dbReference type="InterPro" id="IPR000719">
    <property type="entry name" value="Prot_kinase_dom"/>
</dbReference>
<protein>
    <recommendedName>
        <fullName evidence="1">non-specific serine/threonine protein kinase</fullName>
        <ecNumber evidence="1">2.7.11.1</ecNumber>
    </recommendedName>
</protein>
<evidence type="ECO:0000313" key="12">
    <source>
        <dbReference type="EMBL" id="NEZ58719.1"/>
    </source>
</evidence>
<comment type="catalytic activity">
    <reaction evidence="8">
        <text>L-seryl-[protein] + ATP = O-phospho-L-seryl-[protein] + ADP + H(+)</text>
        <dbReference type="Rhea" id="RHEA:17989"/>
        <dbReference type="Rhea" id="RHEA-COMP:9863"/>
        <dbReference type="Rhea" id="RHEA-COMP:11604"/>
        <dbReference type="ChEBI" id="CHEBI:15378"/>
        <dbReference type="ChEBI" id="CHEBI:29999"/>
        <dbReference type="ChEBI" id="CHEBI:30616"/>
        <dbReference type="ChEBI" id="CHEBI:83421"/>
        <dbReference type="ChEBI" id="CHEBI:456216"/>
        <dbReference type="EC" id="2.7.11.1"/>
    </reaction>
</comment>
<dbReference type="EC" id="2.7.11.1" evidence="1"/>
<dbReference type="GO" id="GO:0004674">
    <property type="term" value="F:protein serine/threonine kinase activity"/>
    <property type="evidence" value="ECO:0007669"/>
    <property type="project" value="UniProtKB-KW"/>
</dbReference>
<evidence type="ECO:0000256" key="10">
    <source>
        <dbReference type="SAM" id="Phobius"/>
    </source>
</evidence>
<dbReference type="AlphaFoldDB" id="A0A6M0RRI1"/>
<comment type="catalytic activity">
    <reaction evidence="7">
        <text>L-threonyl-[protein] + ATP = O-phospho-L-threonyl-[protein] + ADP + H(+)</text>
        <dbReference type="Rhea" id="RHEA:46608"/>
        <dbReference type="Rhea" id="RHEA-COMP:11060"/>
        <dbReference type="Rhea" id="RHEA-COMP:11605"/>
        <dbReference type="ChEBI" id="CHEBI:15378"/>
        <dbReference type="ChEBI" id="CHEBI:30013"/>
        <dbReference type="ChEBI" id="CHEBI:30616"/>
        <dbReference type="ChEBI" id="CHEBI:61977"/>
        <dbReference type="ChEBI" id="CHEBI:456216"/>
        <dbReference type="EC" id="2.7.11.1"/>
    </reaction>
</comment>
<accession>A0A6M0RRI1</accession>
<keyword evidence="10" id="KW-0472">Membrane</keyword>
<dbReference type="PANTHER" id="PTHR24363:SF0">
    <property type="entry name" value="SERINE_THREONINE KINASE LIKE DOMAIN CONTAINING 1"/>
    <property type="match status" value="1"/>
</dbReference>
<evidence type="ECO:0000256" key="7">
    <source>
        <dbReference type="ARBA" id="ARBA00047899"/>
    </source>
</evidence>
<organism evidence="12 13">
    <name type="scientific">Adonisia turfae CCMR0081</name>
    <dbReference type="NCBI Taxonomy" id="2292702"/>
    <lineage>
        <taxon>Bacteria</taxon>
        <taxon>Bacillati</taxon>
        <taxon>Cyanobacteriota</taxon>
        <taxon>Adonisia</taxon>
        <taxon>Adonisia turfae</taxon>
    </lineage>
</organism>
<evidence type="ECO:0000256" key="8">
    <source>
        <dbReference type="ARBA" id="ARBA00048679"/>
    </source>
</evidence>
<feature type="binding site" evidence="9">
    <location>
        <position position="44"/>
    </location>
    <ligand>
        <name>ATP</name>
        <dbReference type="ChEBI" id="CHEBI:30616"/>
    </ligand>
</feature>
<evidence type="ECO:0000259" key="11">
    <source>
        <dbReference type="PROSITE" id="PS50011"/>
    </source>
</evidence>
<dbReference type="PANTHER" id="PTHR24363">
    <property type="entry name" value="SERINE/THREONINE PROTEIN KINASE"/>
    <property type="match status" value="1"/>
</dbReference>
<dbReference type="SUPFAM" id="SSF56112">
    <property type="entry name" value="Protein kinase-like (PK-like)"/>
    <property type="match status" value="1"/>
</dbReference>
<dbReference type="RefSeq" id="WP_163701505.1">
    <property type="nucleotide sequence ID" value="NZ_QXHD01000004.1"/>
</dbReference>
<keyword evidence="6 9" id="KW-0067">ATP-binding</keyword>
<dbReference type="Pfam" id="PF00069">
    <property type="entry name" value="Pkinase"/>
    <property type="match status" value="1"/>
</dbReference>